<dbReference type="Gene3D" id="3.60.15.10">
    <property type="entry name" value="Ribonuclease Z/Hydroxyacylglutathione hydrolase-like"/>
    <property type="match status" value="1"/>
</dbReference>
<feature type="domain" description="Metallo-beta-lactamase" evidence="1">
    <location>
        <begin position="7"/>
        <end position="196"/>
    </location>
</feature>
<dbReference type="NCBIfam" id="NF001911">
    <property type="entry name" value="PRK00685.1"/>
    <property type="match status" value="1"/>
</dbReference>
<dbReference type="InterPro" id="IPR050114">
    <property type="entry name" value="UPF0173_UPF0282_UlaG_hydrolase"/>
</dbReference>
<keyword evidence="3" id="KW-1185">Reference proteome</keyword>
<dbReference type="GO" id="GO:0016787">
    <property type="term" value="F:hydrolase activity"/>
    <property type="evidence" value="ECO:0007669"/>
    <property type="project" value="UniProtKB-KW"/>
</dbReference>
<keyword evidence="2" id="KW-0378">Hydrolase</keyword>
<evidence type="ECO:0000259" key="1">
    <source>
        <dbReference type="SMART" id="SM00849"/>
    </source>
</evidence>
<evidence type="ECO:0000313" key="2">
    <source>
        <dbReference type="EMBL" id="ROU03455.1"/>
    </source>
</evidence>
<dbReference type="EMBL" id="RDRB01000002">
    <property type="protein sequence ID" value="ROU03455.1"/>
    <property type="molecule type" value="Genomic_DNA"/>
</dbReference>
<dbReference type="InterPro" id="IPR036866">
    <property type="entry name" value="RibonucZ/Hydroxyglut_hydro"/>
</dbReference>
<sequence>MKIVWLGHSAFRIEIGGEVLLIDPWLEGNPAFPSDRRAEAISGATHILLTHAHGDHASEVPSVAADTSAPVCCVHELAELWLKPAGVEARAFGKGGTLALDGCTVTMVTAAHSSSLDFLENPPPAGGEAGFVIRGEGRSVYVSGDTDVMADMAQIAARHAPDVGILCCGGHYTMDMEGAAFAAKTYFDFRTVIPCHYGTFPILAQSADPLVQALPGVDVRTPAVMEAVTL</sequence>
<organism evidence="2 3">
    <name type="scientific">Histidinibacterium lentulum</name>
    <dbReference type="NCBI Taxonomy" id="2480588"/>
    <lineage>
        <taxon>Bacteria</taxon>
        <taxon>Pseudomonadati</taxon>
        <taxon>Pseudomonadota</taxon>
        <taxon>Alphaproteobacteria</taxon>
        <taxon>Rhodobacterales</taxon>
        <taxon>Paracoccaceae</taxon>
        <taxon>Histidinibacterium</taxon>
    </lineage>
</organism>
<evidence type="ECO:0000313" key="3">
    <source>
        <dbReference type="Proteomes" id="UP000268016"/>
    </source>
</evidence>
<dbReference type="SUPFAM" id="SSF56281">
    <property type="entry name" value="Metallo-hydrolase/oxidoreductase"/>
    <property type="match status" value="1"/>
</dbReference>
<dbReference type="AlphaFoldDB" id="A0A3N2R7N4"/>
<name>A0A3N2R7N4_9RHOB</name>
<dbReference type="PANTHER" id="PTHR43546:SF3">
    <property type="entry name" value="UPF0173 METAL-DEPENDENT HYDROLASE MJ1163"/>
    <property type="match status" value="1"/>
</dbReference>
<dbReference type="SMART" id="SM00849">
    <property type="entry name" value="Lactamase_B"/>
    <property type="match status" value="1"/>
</dbReference>
<proteinExistence type="predicted"/>
<comment type="caution">
    <text evidence="2">The sequence shown here is derived from an EMBL/GenBank/DDBJ whole genome shotgun (WGS) entry which is preliminary data.</text>
</comment>
<dbReference type="Proteomes" id="UP000268016">
    <property type="component" value="Unassembled WGS sequence"/>
</dbReference>
<protein>
    <submittedName>
        <fullName evidence="2">Metal-dependent hydrolase</fullName>
    </submittedName>
</protein>
<gene>
    <name evidence="2" type="ORF">EAT49_03915</name>
</gene>
<dbReference type="Pfam" id="PF13483">
    <property type="entry name" value="Lactamase_B_3"/>
    <property type="match status" value="1"/>
</dbReference>
<accession>A0A3N2R7N4</accession>
<dbReference type="OrthoDB" id="9789133at2"/>
<reference evidence="2 3" key="1">
    <citation type="submission" date="2018-10" db="EMBL/GenBank/DDBJ databases">
        <title>Histidinibacterium lentulum gen. nov., sp. nov., a marine bacterium from the culture broth of Picochlorum sp. 122.</title>
        <authorList>
            <person name="Wang G."/>
        </authorList>
    </citation>
    <scope>NUCLEOTIDE SEQUENCE [LARGE SCALE GENOMIC DNA]</scope>
    <source>
        <strain evidence="2 3">B17</strain>
    </source>
</reference>
<dbReference type="PANTHER" id="PTHR43546">
    <property type="entry name" value="UPF0173 METAL-DEPENDENT HYDROLASE MJ1163-RELATED"/>
    <property type="match status" value="1"/>
</dbReference>
<dbReference type="RefSeq" id="WP_123640990.1">
    <property type="nucleotide sequence ID" value="NZ_ML119082.1"/>
</dbReference>
<dbReference type="InterPro" id="IPR001279">
    <property type="entry name" value="Metallo-B-lactamas"/>
</dbReference>